<feature type="signal peptide" evidence="2">
    <location>
        <begin position="1"/>
        <end position="37"/>
    </location>
</feature>
<name>A0ABW4RUG0_9ACTN</name>
<comment type="caution">
    <text evidence="3">The sequence shown here is derived from an EMBL/GenBank/DDBJ whole genome shotgun (WGS) entry which is preliminary data.</text>
</comment>
<proteinExistence type="predicted"/>
<dbReference type="Proteomes" id="UP001597326">
    <property type="component" value="Unassembled WGS sequence"/>
</dbReference>
<evidence type="ECO:0000313" key="3">
    <source>
        <dbReference type="EMBL" id="MFD1889885.1"/>
    </source>
</evidence>
<feature type="region of interest" description="Disordered" evidence="1">
    <location>
        <begin position="273"/>
        <end position="315"/>
    </location>
</feature>
<accession>A0ABW4RUG0</accession>
<gene>
    <name evidence="3" type="ORF">ACFSCS_06735</name>
</gene>
<feature type="compositionally biased region" description="Low complexity" evidence="1">
    <location>
        <begin position="306"/>
        <end position="315"/>
    </location>
</feature>
<sequence>MTSILHGSAMPLRRALALTTSTLAVGALLAPLTPAQAAGTSTGFTMDAPQLTSTHRGQRLALRVTPAGRSTLQCSTVKLQARGDGGAWTDIATDWQASGCWSGGVNLVTTVTSSLVGRQVRLVGTLNDVERAPAGSSTLGQSTSTRQVDLPGMAESLPSGFTWSATAAHLPAGSGQRLALRVTPVAGATLDCTGLVLQRGTAQGSWVDVDINWQASGCWKGGAEVVATTSAQMAGQPLRLTGRANRTGSEAPRLAATLDLPGAGREVVVALSASTSTPAPTEPPATTAPSAQPTPEVPAPGGPGTGQPAPGGQVTSLSLPRIPWEGGAGYYAKFPDAVRGGWNDPKHFPISVWWGGGSTDAELQADKKMGINTYIVTNDQMDAKLFSRNKMSYIGHGTRTMDRDDPAWVGDYLDDEVDGRFSATEGLALMRKLTSKLPDHDKIRYANYTGMVISWHGGNRAWDAAARSYANDFTDTTSLDTYWFSSNQCDWANPNGHAYATPFSKASCRTGQNYGRSVKSLRWRDAQDGKLTPVWNFIENVDVTVDGTSHYALKPADVKAAAMSSIINEARGLVWFNQSFGGKCSTGNALRAGQQAGYACRDTVQAMSEVNTLIQSLAPVLNTQSYEWDFGKDLETMLKVHDGSAYVFAMSTDDAAAGRRSFTLHAELKGRTIEVVGEQRTITPQADGSFVDSFVSINDYHVYKIG</sequence>
<evidence type="ECO:0000256" key="2">
    <source>
        <dbReference type="SAM" id="SignalP"/>
    </source>
</evidence>
<dbReference type="RefSeq" id="WP_343873515.1">
    <property type="nucleotide sequence ID" value="NZ_BAAAIX010000016.1"/>
</dbReference>
<organism evidence="3 4">
    <name type="scientific">Luteococcus peritonei</name>
    <dbReference type="NCBI Taxonomy" id="88874"/>
    <lineage>
        <taxon>Bacteria</taxon>
        <taxon>Bacillati</taxon>
        <taxon>Actinomycetota</taxon>
        <taxon>Actinomycetes</taxon>
        <taxon>Propionibacteriales</taxon>
        <taxon>Propionibacteriaceae</taxon>
        <taxon>Luteococcus</taxon>
    </lineage>
</organism>
<evidence type="ECO:0000256" key="1">
    <source>
        <dbReference type="SAM" id="MobiDB-lite"/>
    </source>
</evidence>
<feature type="compositionally biased region" description="Low complexity" evidence="1">
    <location>
        <begin position="273"/>
        <end position="294"/>
    </location>
</feature>
<protein>
    <submittedName>
        <fullName evidence="3">Uncharacterized protein</fullName>
    </submittedName>
</protein>
<keyword evidence="4" id="KW-1185">Reference proteome</keyword>
<evidence type="ECO:0000313" key="4">
    <source>
        <dbReference type="Proteomes" id="UP001597326"/>
    </source>
</evidence>
<feature type="chain" id="PRO_5045104287" evidence="2">
    <location>
        <begin position="38"/>
        <end position="706"/>
    </location>
</feature>
<keyword evidence="2" id="KW-0732">Signal</keyword>
<reference evidence="4" key="1">
    <citation type="journal article" date="2019" name="Int. J. Syst. Evol. Microbiol.">
        <title>The Global Catalogue of Microorganisms (GCM) 10K type strain sequencing project: providing services to taxonomists for standard genome sequencing and annotation.</title>
        <authorList>
            <consortium name="The Broad Institute Genomics Platform"/>
            <consortium name="The Broad Institute Genome Sequencing Center for Infectious Disease"/>
            <person name="Wu L."/>
            <person name="Ma J."/>
        </authorList>
    </citation>
    <scope>NUCLEOTIDE SEQUENCE [LARGE SCALE GENOMIC DNA]</scope>
    <source>
        <strain evidence="4">CAIM 431</strain>
    </source>
</reference>
<dbReference type="EMBL" id="JBHUFZ010000015">
    <property type="protein sequence ID" value="MFD1889885.1"/>
    <property type="molecule type" value="Genomic_DNA"/>
</dbReference>